<evidence type="ECO:0000256" key="7">
    <source>
        <dbReference type="ARBA" id="ARBA00023016"/>
    </source>
</evidence>
<evidence type="ECO:0000256" key="1">
    <source>
        <dbReference type="ARBA" id="ARBA00022490"/>
    </source>
</evidence>
<keyword evidence="4 9" id="KW-0677">Repeat</keyword>
<feature type="domain" description="CR-type" evidence="12">
    <location>
        <begin position="140"/>
        <end position="222"/>
    </location>
</feature>
<dbReference type="InterPro" id="IPR002939">
    <property type="entry name" value="DnaJ_C"/>
</dbReference>
<comment type="caution">
    <text evidence="13">The sequence shown here is derived from an EMBL/GenBank/DDBJ whole genome shotgun (WGS) entry which is preliminary data.</text>
</comment>
<dbReference type="NCBIfam" id="NF008035">
    <property type="entry name" value="PRK10767.1"/>
    <property type="match status" value="1"/>
</dbReference>
<keyword evidence="2 9" id="KW-0235">DNA replication</keyword>
<keyword evidence="1 9" id="KW-0963">Cytoplasm</keyword>
<feature type="binding site" evidence="9">
    <location>
        <position position="210"/>
    </location>
    <ligand>
        <name>Zn(2+)</name>
        <dbReference type="ChEBI" id="CHEBI:29105"/>
        <label>1</label>
    </ligand>
</feature>
<comment type="function">
    <text evidence="9">Participates actively in the response to hyperosmotic and heat shock by preventing the aggregation of stress-denatured proteins and by disaggregating proteins, also in an autonomous, DnaK-independent fashion. Unfolded proteins bind initially to DnaJ; upon interaction with the DnaJ-bound protein, DnaK hydrolyzes its bound ATP, resulting in the formation of a stable complex. GrpE releases ADP from DnaK; ATP binding to DnaK triggers the release of the substrate protein, thus completing the reaction cycle. Several rounds of ATP-dependent interactions between DnaJ, DnaK and GrpE are required for fully efficient folding. Also involved, together with DnaK and GrpE, in the DNA replication of plasmids through activation of initiation proteins.</text>
</comment>
<dbReference type="Gene3D" id="2.10.230.10">
    <property type="entry name" value="Heat shock protein DnaJ, cysteine-rich domain"/>
    <property type="match status" value="1"/>
</dbReference>
<comment type="subcellular location">
    <subcellularLocation>
        <location evidence="9">Cytoplasm</location>
    </subcellularLocation>
</comment>
<reference evidence="13 14" key="1">
    <citation type="submission" date="2015-11" db="EMBL/GenBank/DDBJ databases">
        <authorList>
            <person name="Varghese N."/>
        </authorList>
    </citation>
    <scope>NUCLEOTIDE SEQUENCE [LARGE SCALE GENOMIC DNA]</scope>
    <source>
        <strain evidence="13 14">JGI-8</strain>
    </source>
</reference>
<dbReference type="SUPFAM" id="SSF46565">
    <property type="entry name" value="Chaperone J-domain"/>
    <property type="match status" value="1"/>
</dbReference>
<feature type="binding site" evidence="9">
    <location>
        <position position="153"/>
    </location>
    <ligand>
        <name>Zn(2+)</name>
        <dbReference type="ChEBI" id="CHEBI:29105"/>
        <label>1</label>
    </ligand>
</feature>
<dbReference type="SUPFAM" id="SSF49493">
    <property type="entry name" value="HSP40/DnaJ peptide-binding domain"/>
    <property type="match status" value="2"/>
</dbReference>
<dbReference type="PROSITE" id="PS51188">
    <property type="entry name" value="ZF_CR"/>
    <property type="match status" value="1"/>
</dbReference>
<dbReference type="Pfam" id="PF00226">
    <property type="entry name" value="DnaJ"/>
    <property type="match status" value="1"/>
</dbReference>
<evidence type="ECO:0000313" key="13">
    <source>
        <dbReference type="EMBL" id="CUS83088.1"/>
    </source>
</evidence>
<evidence type="ECO:0000256" key="9">
    <source>
        <dbReference type="HAMAP-Rule" id="MF_01152"/>
    </source>
</evidence>
<feature type="repeat" description="CXXCXGXG motif" evidence="9">
    <location>
        <begin position="210"/>
        <end position="217"/>
    </location>
</feature>
<dbReference type="InterPro" id="IPR018253">
    <property type="entry name" value="DnaJ_domain_CS"/>
</dbReference>
<evidence type="ECO:0000256" key="3">
    <source>
        <dbReference type="ARBA" id="ARBA00022723"/>
    </source>
</evidence>
<accession>A0ABM9UUQ5</accession>
<dbReference type="PRINTS" id="PR00625">
    <property type="entry name" value="JDOMAIN"/>
</dbReference>
<dbReference type="PROSITE" id="PS50076">
    <property type="entry name" value="DNAJ_2"/>
    <property type="match status" value="1"/>
</dbReference>
<dbReference type="Pfam" id="PF00684">
    <property type="entry name" value="DnaJ_CXXCXGXG"/>
    <property type="match status" value="1"/>
</dbReference>
<evidence type="ECO:0000259" key="12">
    <source>
        <dbReference type="PROSITE" id="PS51188"/>
    </source>
</evidence>
<evidence type="ECO:0000256" key="8">
    <source>
        <dbReference type="ARBA" id="ARBA00023186"/>
    </source>
</evidence>
<evidence type="ECO:0000256" key="6">
    <source>
        <dbReference type="ARBA" id="ARBA00022833"/>
    </source>
</evidence>
<keyword evidence="7 9" id="KW-0346">Stress response</keyword>
<feature type="binding site" evidence="9">
    <location>
        <position position="213"/>
    </location>
    <ligand>
        <name>Zn(2+)</name>
        <dbReference type="ChEBI" id="CHEBI:29105"/>
        <label>1</label>
    </ligand>
</feature>
<dbReference type="Pfam" id="PF01556">
    <property type="entry name" value="DnaJ_C"/>
    <property type="match status" value="1"/>
</dbReference>
<dbReference type="CDD" id="cd06257">
    <property type="entry name" value="DnaJ"/>
    <property type="match status" value="1"/>
</dbReference>
<comment type="domain">
    <text evidence="9">The J domain is necessary and sufficient to stimulate DnaK ATPase activity. Zinc center 1 plays an important role in the autonomous, DnaK-independent chaperone activity of DnaJ. Zinc center 2 is essential for interaction with DnaK and for DnaJ activity.</text>
</comment>
<dbReference type="InterPro" id="IPR001305">
    <property type="entry name" value="HSP_DnaJ_Cys-rich_dom"/>
</dbReference>
<keyword evidence="3 9" id="KW-0479">Metal-binding</keyword>
<feature type="repeat" description="CXXCXGXG motif" evidence="9">
    <location>
        <begin position="170"/>
        <end position="177"/>
    </location>
</feature>
<dbReference type="PROSITE" id="PS00636">
    <property type="entry name" value="DNAJ_1"/>
    <property type="match status" value="1"/>
</dbReference>
<evidence type="ECO:0000256" key="10">
    <source>
        <dbReference type="PROSITE-ProRule" id="PRU00546"/>
    </source>
</evidence>
<dbReference type="CDD" id="cd10747">
    <property type="entry name" value="DnaJ_C"/>
    <property type="match status" value="1"/>
</dbReference>
<comment type="subunit">
    <text evidence="9">Homodimer.</text>
</comment>
<dbReference type="EMBL" id="CZVI01000006">
    <property type="protein sequence ID" value="CUS83088.1"/>
    <property type="molecule type" value="Genomic_DNA"/>
</dbReference>
<dbReference type="HAMAP" id="MF_01152">
    <property type="entry name" value="DnaJ"/>
    <property type="match status" value="1"/>
</dbReference>
<dbReference type="SMART" id="SM00271">
    <property type="entry name" value="DnaJ"/>
    <property type="match status" value="1"/>
</dbReference>
<gene>
    <name evidence="9" type="primary">dnaJ</name>
    <name evidence="13" type="ORF">JGI8_00667</name>
</gene>
<dbReference type="RefSeq" id="WP_075446960.1">
    <property type="nucleotide sequence ID" value="NZ_CZVI01000006.1"/>
</dbReference>
<dbReference type="Gene3D" id="1.10.287.110">
    <property type="entry name" value="DnaJ domain"/>
    <property type="match status" value="1"/>
</dbReference>
<proteinExistence type="inferred from homology"/>
<feature type="domain" description="J" evidence="11">
    <location>
        <begin position="5"/>
        <end position="70"/>
    </location>
</feature>
<dbReference type="InterPro" id="IPR036869">
    <property type="entry name" value="J_dom_sf"/>
</dbReference>
<dbReference type="PANTHER" id="PTHR43096">
    <property type="entry name" value="DNAJ HOMOLOG 1, MITOCHONDRIAL-RELATED"/>
    <property type="match status" value="1"/>
</dbReference>
<dbReference type="InterPro" id="IPR012724">
    <property type="entry name" value="DnaJ"/>
</dbReference>
<feature type="binding site" evidence="9">
    <location>
        <position position="173"/>
    </location>
    <ligand>
        <name>Zn(2+)</name>
        <dbReference type="ChEBI" id="CHEBI:29105"/>
        <label>2</label>
    </ligand>
</feature>
<name>A0ABM9UUQ5_9BACT</name>
<dbReference type="InterPro" id="IPR036410">
    <property type="entry name" value="HSP_DnaJ_Cys-rich_dom_sf"/>
</dbReference>
<keyword evidence="6 9" id="KW-0862">Zinc</keyword>
<dbReference type="SUPFAM" id="SSF57938">
    <property type="entry name" value="DnaJ/Hsp40 cysteine-rich domain"/>
    <property type="match status" value="1"/>
</dbReference>
<feature type="binding site" evidence="9">
    <location>
        <position position="199"/>
    </location>
    <ligand>
        <name>Zn(2+)</name>
        <dbReference type="ChEBI" id="CHEBI:29105"/>
        <label>2</label>
    </ligand>
</feature>
<evidence type="ECO:0000259" key="11">
    <source>
        <dbReference type="PROSITE" id="PS50076"/>
    </source>
</evidence>
<dbReference type="InterPro" id="IPR008971">
    <property type="entry name" value="HSP40/DnaJ_pept-bd"/>
</dbReference>
<dbReference type="CDD" id="cd10719">
    <property type="entry name" value="DnaJ_zf"/>
    <property type="match status" value="1"/>
</dbReference>
<organism evidence="13 14">
    <name type="scientific">Candidatus Kryptonium thompsonii</name>
    <dbReference type="NCBI Taxonomy" id="1633631"/>
    <lineage>
        <taxon>Bacteria</taxon>
        <taxon>Pseudomonadati</taxon>
        <taxon>Candidatus Kryptoniota</taxon>
        <taxon>Candidatus Kryptonium</taxon>
    </lineage>
</organism>
<feature type="zinc finger region" description="CR-type" evidence="10">
    <location>
        <begin position="140"/>
        <end position="222"/>
    </location>
</feature>
<feature type="repeat" description="CXXCXGXG motif" evidence="9">
    <location>
        <begin position="196"/>
        <end position="203"/>
    </location>
</feature>
<comment type="similarity">
    <text evidence="9">Belongs to the DnaJ family.</text>
</comment>
<feature type="binding site" evidence="9">
    <location>
        <position position="156"/>
    </location>
    <ligand>
        <name>Zn(2+)</name>
        <dbReference type="ChEBI" id="CHEBI:29105"/>
        <label>1</label>
    </ligand>
</feature>
<keyword evidence="14" id="KW-1185">Reference proteome</keyword>
<feature type="binding site" evidence="9">
    <location>
        <position position="196"/>
    </location>
    <ligand>
        <name>Zn(2+)</name>
        <dbReference type="ChEBI" id="CHEBI:29105"/>
        <label>2</label>
    </ligand>
</feature>
<evidence type="ECO:0000256" key="4">
    <source>
        <dbReference type="ARBA" id="ARBA00022737"/>
    </source>
</evidence>
<dbReference type="Proteomes" id="UP000182200">
    <property type="component" value="Unassembled WGS sequence"/>
</dbReference>
<dbReference type="PANTHER" id="PTHR43096:SF48">
    <property type="entry name" value="CHAPERONE PROTEIN DNAJ"/>
    <property type="match status" value="1"/>
</dbReference>
<evidence type="ECO:0000256" key="5">
    <source>
        <dbReference type="ARBA" id="ARBA00022771"/>
    </source>
</evidence>
<dbReference type="NCBIfam" id="TIGR02349">
    <property type="entry name" value="DnaJ_bact"/>
    <property type="match status" value="1"/>
</dbReference>
<evidence type="ECO:0000256" key="2">
    <source>
        <dbReference type="ARBA" id="ARBA00022705"/>
    </source>
</evidence>
<comment type="cofactor">
    <cofactor evidence="9">
        <name>Zn(2+)</name>
        <dbReference type="ChEBI" id="CHEBI:29105"/>
    </cofactor>
    <text evidence="9">Binds 2 Zn(2+) ions per monomer.</text>
</comment>
<feature type="repeat" description="CXXCXGXG motif" evidence="9">
    <location>
        <begin position="153"/>
        <end position="160"/>
    </location>
</feature>
<dbReference type="InterPro" id="IPR001623">
    <property type="entry name" value="DnaJ_domain"/>
</dbReference>
<keyword evidence="8 9" id="KW-0143">Chaperone</keyword>
<evidence type="ECO:0000313" key="14">
    <source>
        <dbReference type="Proteomes" id="UP000182200"/>
    </source>
</evidence>
<keyword evidence="5 9" id="KW-0863">Zinc-finger</keyword>
<feature type="binding site" evidence="9">
    <location>
        <position position="170"/>
    </location>
    <ligand>
        <name>Zn(2+)</name>
        <dbReference type="ChEBI" id="CHEBI:29105"/>
        <label>2</label>
    </ligand>
</feature>
<sequence length="374" mass="41611">MPKKDYYEILGVPRNATTEEIKKAYRKLAMEYHPDRNPGNKEAEEKFKEITEAYQILSDPEKRKRYDMYGHSGISESDYIHFTDVHDIFEVFRDIFDSFGGGFFDDFFGTRTQTRKVQKGIPGSDRKLRLKLTLEEIATGVRKKLKIKHFKVCDACGGTGAKSRGGYTVCPVCNGTGEVKQVRRGFFGQMVTITTCANCGGEGKVIKEPCNVCGGEGRVYGESMVEVDIPAGVKEGNYLTIRGYGDAGIRGGPSGDLIVVIEEEPHPLFVRKGNDIYYTLLISFPEAVLGSEVEVPYINGSTIKLKIEPGTSSGKEIKLKGKGLPSVDKNSRGDFIVKVDIWVPDKVTEAEKELLQKLLKEGKNIKPNADKKRN</sequence>
<dbReference type="Gene3D" id="2.60.260.20">
    <property type="entry name" value="Urease metallochaperone UreE, N-terminal domain"/>
    <property type="match status" value="2"/>
</dbReference>
<protein>
    <recommendedName>
        <fullName evidence="9">Chaperone protein DnaJ</fullName>
    </recommendedName>
</protein>